<protein>
    <submittedName>
        <fullName evidence="4">Putative DNA-binding transcriptional regulator YafY</fullName>
    </submittedName>
</protein>
<accession>A0A7W7Q4D5</accession>
<dbReference type="InterPro" id="IPR036388">
    <property type="entry name" value="WH-like_DNA-bd_sf"/>
</dbReference>
<dbReference type="RefSeq" id="WP_184810991.1">
    <property type="nucleotide sequence ID" value="NZ_JACHJQ010000003.1"/>
</dbReference>
<dbReference type="InterPro" id="IPR028349">
    <property type="entry name" value="PafC-like"/>
</dbReference>
<dbReference type="Pfam" id="PF13280">
    <property type="entry name" value="WYL"/>
    <property type="match status" value="1"/>
</dbReference>
<dbReference type="InterPro" id="IPR051534">
    <property type="entry name" value="CBASS_pafABC_assoc_protein"/>
</dbReference>
<dbReference type="PANTHER" id="PTHR34580:SF3">
    <property type="entry name" value="PROTEIN PAFB"/>
    <property type="match status" value="1"/>
</dbReference>
<dbReference type="Pfam" id="PF25583">
    <property type="entry name" value="WCX"/>
    <property type="match status" value="1"/>
</dbReference>
<dbReference type="AlphaFoldDB" id="A0A7W7Q4D5"/>
<dbReference type="Pfam" id="PF08279">
    <property type="entry name" value="HTH_11"/>
    <property type="match status" value="1"/>
</dbReference>
<gene>
    <name evidence="4" type="ORF">FHR82_003055</name>
</gene>
<feature type="domain" description="HTH deoR-type" evidence="3">
    <location>
        <begin position="3"/>
        <end position="69"/>
    </location>
</feature>
<evidence type="ECO:0000259" key="3">
    <source>
        <dbReference type="PROSITE" id="PS51000"/>
    </source>
</evidence>
<evidence type="ECO:0000313" key="4">
    <source>
        <dbReference type="EMBL" id="MBB4906835.1"/>
    </source>
</evidence>
<reference evidence="4 5" key="1">
    <citation type="submission" date="2020-08" db="EMBL/GenBank/DDBJ databases">
        <title>Genomic Encyclopedia of Type Strains, Phase III (KMG-III): the genomes of soil and plant-associated and newly described type strains.</title>
        <authorList>
            <person name="Whitman W."/>
        </authorList>
    </citation>
    <scope>NUCLEOTIDE SEQUENCE [LARGE SCALE GENOMIC DNA]</scope>
    <source>
        <strain evidence="4 5">CECT 8960</strain>
    </source>
</reference>
<organism evidence="4 5">
    <name type="scientific">Actinophytocola algeriensis</name>
    <dbReference type="NCBI Taxonomy" id="1768010"/>
    <lineage>
        <taxon>Bacteria</taxon>
        <taxon>Bacillati</taxon>
        <taxon>Actinomycetota</taxon>
        <taxon>Actinomycetes</taxon>
        <taxon>Pseudonocardiales</taxon>
        <taxon>Pseudonocardiaceae</taxon>
    </lineage>
</organism>
<keyword evidence="2" id="KW-0804">Transcription</keyword>
<evidence type="ECO:0000313" key="5">
    <source>
        <dbReference type="Proteomes" id="UP000520767"/>
    </source>
</evidence>
<dbReference type="EMBL" id="JACHJQ010000003">
    <property type="protein sequence ID" value="MBB4906835.1"/>
    <property type="molecule type" value="Genomic_DNA"/>
</dbReference>
<dbReference type="Gene3D" id="1.10.10.10">
    <property type="entry name" value="Winged helix-like DNA-binding domain superfamily/Winged helix DNA-binding domain"/>
    <property type="match status" value="1"/>
</dbReference>
<keyword evidence="5" id="KW-1185">Reference proteome</keyword>
<evidence type="ECO:0000256" key="2">
    <source>
        <dbReference type="ARBA" id="ARBA00023163"/>
    </source>
</evidence>
<name>A0A7W7Q4D5_9PSEU</name>
<keyword evidence="4" id="KW-0238">DNA-binding</keyword>
<dbReference type="Proteomes" id="UP000520767">
    <property type="component" value="Unassembled WGS sequence"/>
</dbReference>
<dbReference type="InterPro" id="IPR013196">
    <property type="entry name" value="HTH_11"/>
</dbReference>
<dbReference type="GO" id="GO:0003700">
    <property type="term" value="F:DNA-binding transcription factor activity"/>
    <property type="evidence" value="ECO:0007669"/>
    <property type="project" value="InterPro"/>
</dbReference>
<comment type="caution">
    <text evidence="4">The sequence shown here is derived from an EMBL/GenBank/DDBJ whole genome shotgun (WGS) entry which is preliminary data.</text>
</comment>
<dbReference type="InterPro" id="IPR036390">
    <property type="entry name" value="WH_DNA-bd_sf"/>
</dbReference>
<dbReference type="SUPFAM" id="SSF46785">
    <property type="entry name" value="Winged helix' DNA-binding domain"/>
    <property type="match status" value="1"/>
</dbReference>
<proteinExistence type="predicted"/>
<dbReference type="PROSITE" id="PS52050">
    <property type="entry name" value="WYL"/>
    <property type="match status" value="1"/>
</dbReference>
<dbReference type="GO" id="GO:0003677">
    <property type="term" value="F:DNA binding"/>
    <property type="evidence" value="ECO:0007669"/>
    <property type="project" value="UniProtKB-KW"/>
</dbReference>
<keyword evidence="1" id="KW-0805">Transcription regulation</keyword>
<sequence length="306" mass="33651">MSTANRRLETLSLLQAHPGISATQLAARLGVTGRTARRDVAQLREIGYRIDGEAGRTGGYRLASGGAMPPLLLDADEVAAVALGLRTAVTVEGLETAAVTALAKLTQVVPSRWRTRLAALADVEALPGSAQRRAGRDVLVPAALACRADEAVRIRHRDRPVDVQPHRLVTLRRRWYLVACPRGSDGWVVYALDRVTRVQPLGTRFEVPEPPADASAFVADSLAHGPWRHRVRVRVYTSADLVCELVDPTVATVIDNDDECELRLGTDDLDWAARWLAYLNLDLDVLEPPELNDRLRALGRWLADRY</sequence>
<evidence type="ECO:0000256" key="1">
    <source>
        <dbReference type="ARBA" id="ARBA00023015"/>
    </source>
</evidence>
<dbReference type="InterPro" id="IPR001034">
    <property type="entry name" value="DeoR_HTH"/>
</dbReference>
<dbReference type="PANTHER" id="PTHR34580">
    <property type="match status" value="1"/>
</dbReference>
<dbReference type="PROSITE" id="PS51000">
    <property type="entry name" value="HTH_DEOR_2"/>
    <property type="match status" value="1"/>
</dbReference>
<dbReference type="InterPro" id="IPR057727">
    <property type="entry name" value="WCX_dom"/>
</dbReference>
<dbReference type="InterPro" id="IPR026881">
    <property type="entry name" value="WYL_dom"/>
</dbReference>
<dbReference type="PIRSF" id="PIRSF016838">
    <property type="entry name" value="PafC"/>
    <property type="match status" value="1"/>
</dbReference>